<gene>
    <name evidence="2" type="ORF">P170DRAFT_360491</name>
</gene>
<feature type="domain" description="Tautomerase cis-CaaD-like" evidence="1">
    <location>
        <begin position="1"/>
        <end position="136"/>
    </location>
</feature>
<evidence type="ECO:0000313" key="3">
    <source>
        <dbReference type="Proteomes" id="UP000234275"/>
    </source>
</evidence>
<comment type="caution">
    <text evidence="2">The sequence shown here is derived from an EMBL/GenBank/DDBJ whole genome shotgun (WGS) entry which is preliminary data.</text>
</comment>
<keyword evidence="3" id="KW-1185">Reference proteome</keyword>
<accession>A0A2I2G6B9</accession>
<organism evidence="2 3">
    <name type="scientific">Aspergillus steynii IBT 23096</name>
    <dbReference type="NCBI Taxonomy" id="1392250"/>
    <lineage>
        <taxon>Eukaryota</taxon>
        <taxon>Fungi</taxon>
        <taxon>Dikarya</taxon>
        <taxon>Ascomycota</taxon>
        <taxon>Pezizomycotina</taxon>
        <taxon>Eurotiomycetes</taxon>
        <taxon>Eurotiomycetidae</taxon>
        <taxon>Eurotiales</taxon>
        <taxon>Aspergillaceae</taxon>
        <taxon>Aspergillus</taxon>
        <taxon>Aspergillus subgen. Circumdati</taxon>
    </lineage>
</organism>
<proteinExistence type="predicted"/>
<protein>
    <recommendedName>
        <fullName evidence="1">Tautomerase cis-CaaD-like domain-containing protein</fullName>
    </recommendedName>
</protein>
<evidence type="ECO:0000259" key="1">
    <source>
        <dbReference type="Pfam" id="PF14832"/>
    </source>
</evidence>
<dbReference type="Pfam" id="PF14832">
    <property type="entry name" value="Tautomerase_3"/>
    <property type="match status" value="1"/>
</dbReference>
<dbReference type="EMBL" id="MSFO01000005">
    <property type="protein sequence ID" value="PLB48421.1"/>
    <property type="molecule type" value="Genomic_DNA"/>
</dbReference>
<sequence length="140" mass="16090">MPLWQIHHGSQTLTDEDKQTLAKQITQVYVKYGLPAFYVQVEYQEMSPTTSFTGGEHNPKFVGLTIYHLAREMSSDAQVKRFLGDIDAVLTPLFEPKGLDWEYFVTEAPRHLWKINGLVPPAAGSEEEKEWKRLNRAIKL</sequence>
<reference evidence="2 3" key="1">
    <citation type="submission" date="2016-12" db="EMBL/GenBank/DDBJ databases">
        <title>The genomes of Aspergillus section Nigri reveals drivers in fungal speciation.</title>
        <authorList>
            <consortium name="DOE Joint Genome Institute"/>
            <person name="Vesth T.C."/>
            <person name="Nybo J."/>
            <person name="Theobald S."/>
            <person name="Brandl J."/>
            <person name="Frisvad J.C."/>
            <person name="Nielsen K.F."/>
            <person name="Lyhne E.K."/>
            <person name="Kogle M.E."/>
            <person name="Kuo A."/>
            <person name="Riley R."/>
            <person name="Clum A."/>
            <person name="Nolan M."/>
            <person name="Lipzen A."/>
            <person name="Salamov A."/>
            <person name="Henrissat B."/>
            <person name="Wiebenga A."/>
            <person name="De Vries R.P."/>
            <person name="Grigoriev I.V."/>
            <person name="Mortensen U.H."/>
            <person name="Andersen M.R."/>
            <person name="Baker S.E."/>
        </authorList>
    </citation>
    <scope>NUCLEOTIDE SEQUENCE [LARGE SCALE GENOMIC DNA]</scope>
    <source>
        <strain evidence="2 3">IBT 23096</strain>
    </source>
</reference>
<dbReference type="VEuPathDB" id="FungiDB:P170DRAFT_360491"/>
<dbReference type="Gene3D" id="3.30.429.10">
    <property type="entry name" value="Macrophage Migration Inhibitory Factor"/>
    <property type="match status" value="1"/>
</dbReference>
<dbReference type="RefSeq" id="XP_024703723.1">
    <property type="nucleotide sequence ID" value="XM_024844412.1"/>
</dbReference>
<dbReference type="SUPFAM" id="SSF55331">
    <property type="entry name" value="Tautomerase/MIF"/>
    <property type="match status" value="1"/>
</dbReference>
<dbReference type="InterPro" id="IPR014347">
    <property type="entry name" value="Tautomerase/MIF_sf"/>
</dbReference>
<dbReference type="InterPro" id="IPR028116">
    <property type="entry name" value="Cis-CaaD-like"/>
</dbReference>
<dbReference type="GeneID" id="36552112"/>
<evidence type="ECO:0000313" key="2">
    <source>
        <dbReference type="EMBL" id="PLB48421.1"/>
    </source>
</evidence>
<name>A0A2I2G6B9_9EURO</name>
<dbReference type="AlphaFoldDB" id="A0A2I2G6B9"/>
<dbReference type="OrthoDB" id="2129288at2759"/>
<dbReference type="Proteomes" id="UP000234275">
    <property type="component" value="Unassembled WGS sequence"/>
</dbReference>